<protein>
    <submittedName>
        <fullName evidence="3">Uncharacterized protein</fullName>
    </submittedName>
</protein>
<evidence type="ECO:0000313" key="2">
    <source>
        <dbReference type="Proteomes" id="UP000887566"/>
    </source>
</evidence>
<evidence type="ECO:0000313" key="3">
    <source>
        <dbReference type="WBParaSite" id="PSAMB.scaffold8374size6289.g31305.t1"/>
    </source>
</evidence>
<dbReference type="AlphaFoldDB" id="A0A914XJH9"/>
<feature type="compositionally biased region" description="Low complexity" evidence="1">
    <location>
        <begin position="118"/>
        <end position="133"/>
    </location>
</feature>
<feature type="compositionally biased region" description="Gly residues" evidence="1">
    <location>
        <begin position="64"/>
        <end position="117"/>
    </location>
</feature>
<sequence>MQQRMEQRKAEVDQKIAAMSPKARNAAMQMKSLWMEHAAKMEQIKAGLSESEKAELESLHGGHGRWGGRGGPMGGGPMGGGPMGGGPMGGPPMGDGPMGPGPMGSGLGGLSSNGGSMGSMMGTNPGMSASSSG</sequence>
<feature type="compositionally biased region" description="Basic and acidic residues" evidence="1">
    <location>
        <begin position="1"/>
        <end position="14"/>
    </location>
</feature>
<accession>A0A914XJH9</accession>
<name>A0A914XJH9_9BILA</name>
<reference evidence="3" key="1">
    <citation type="submission" date="2022-11" db="UniProtKB">
        <authorList>
            <consortium name="WormBaseParasite"/>
        </authorList>
    </citation>
    <scope>IDENTIFICATION</scope>
</reference>
<keyword evidence="2" id="KW-1185">Reference proteome</keyword>
<feature type="region of interest" description="Disordered" evidence="1">
    <location>
        <begin position="1"/>
        <end position="24"/>
    </location>
</feature>
<dbReference type="Proteomes" id="UP000887566">
    <property type="component" value="Unplaced"/>
</dbReference>
<feature type="region of interest" description="Disordered" evidence="1">
    <location>
        <begin position="48"/>
        <end position="133"/>
    </location>
</feature>
<organism evidence="2 3">
    <name type="scientific">Plectus sambesii</name>
    <dbReference type="NCBI Taxonomy" id="2011161"/>
    <lineage>
        <taxon>Eukaryota</taxon>
        <taxon>Metazoa</taxon>
        <taxon>Ecdysozoa</taxon>
        <taxon>Nematoda</taxon>
        <taxon>Chromadorea</taxon>
        <taxon>Plectida</taxon>
        <taxon>Plectina</taxon>
        <taxon>Plectoidea</taxon>
        <taxon>Plectidae</taxon>
        <taxon>Plectus</taxon>
    </lineage>
</organism>
<feature type="compositionally biased region" description="Basic and acidic residues" evidence="1">
    <location>
        <begin position="50"/>
        <end position="60"/>
    </location>
</feature>
<evidence type="ECO:0000256" key="1">
    <source>
        <dbReference type="SAM" id="MobiDB-lite"/>
    </source>
</evidence>
<dbReference type="WBParaSite" id="PSAMB.scaffold8374size6289.g31305.t1">
    <property type="protein sequence ID" value="PSAMB.scaffold8374size6289.g31305.t1"/>
    <property type="gene ID" value="PSAMB.scaffold8374size6289.g31305"/>
</dbReference>
<proteinExistence type="predicted"/>